<evidence type="ECO:0000313" key="3">
    <source>
        <dbReference type="EMBL" id="ORW93833.1"/>
    </source>
</evidence>
<comment type="caution">
    <text evidence="3">The sequence shown here is derived from an EMBL/GenBank/DDBJ whole genome shotgun (WGS) entry which is preliminary data.</text>
</comment>
<reference evidence="3 4" key="1">
    <citation type="submission" date="2016-01" db="EMBL/GenBank/DDBJ databases">
        <title>The new phylogeny of the genus Mycobacterium.</title>
        <authorList>
            <person name="Tarcisio F."/>
            <person name="Conor M."/>
            <person name="Antonella G."/>
            <person name="Elisabetta G."/>
            <person name="Giulia F.S."/>
            <person name="Sara T."/>
            <person name="Anna F."/>
            <person name="Clotilde B."/>
            <person name="Roberto B."/>
            <person name="Veronica D.S."/>
            <person name="Fabio R."/>
            <person name="Monica P."/>
            <person name="Olivier J."/>
            <person name="Enrico T."/>
            <person name="Nicola S."/>
        </authorList>
    </citation>
    <scope>NUCLEOTIDE SEQUENCE [LARGE SCALE GENOMIC DNA]</scope>
    <source>
        <strain evidence="3 4">DSM 44166</strain>
    </source>
</reference>
<feature type="compositionally biased region" description="Pro residues" evidence="1">
    <location>
        <begin position="22"/>
        <end position="36"/>
    </location>
</feature>
<dbReference type="EMBL" id="LQPW01000145">
    <property type="protein sequence ID" value="ORW93833.1"/>
    <property type="molecule type" value="Genomic_DNA"/>
</dbReference>
<evidence type="ECO:0000313" key="4">
    <source>
        <dbReference type="Proteomes" id="UP000193317"/>
    </source>
</evidence>
<dbReference type="Proteomes" id="UP000193317">
    <property type="component" value="Unassembled WGS sequence"/>
</dbReference>
<feature type="region of interest" description="Disordered" evidence="1">
    <location>
        <begin position="13"/>
        <end position="40"/>
    </location>
</feature>
<name>A0A1X2E084_MYCSZ</name>
<dbReference type="InterPro" id="IPR025442">
    <property type="entry name" value="DUF4185"/>
</dbReference>
<proteinExistence type="predicted"/>
<dbReference type="RefSeq" id="WP_245847369.1">
    <property type="nucleotide sequence ID" value="NZ_JACKRU010000459.1"/>
</dbReference>
<feature type="domain" description="DUF4185" evidence="2">
    <location>
        <begin position="167"/>
        <end position="478"/>
    </location>
</feature>
<organism evidence="3 4">
    <name type="scientific">Mycobacterium szulgai</name>
    <dbReference type="NCBI Taxonomy" id="1787"/>
    <lineage>
        <taxon>Bacteria</taxon>
        <taxon>Bacillati</taxon>
        <taxon>Actinomycetota</taxon>
        <taxon>Actinomycetes</taxon>
        <taxon>Mycobacteriales</taxon>
        <taxon>Mycobacteriaceae</taxon>
        <taxon>Mycobacterium</taxon>
    </lineage>
</organism>
<evidence type="ECO:0000256" key="1">
    <source>
        <dbReference type="SAM" id="MobiDB-lite"/>
    </source>
</evidence>
<dbReference type="Pfam" id="PF13810">
    <property type="entry name" value="DUF4185"/>
    <property type="match status" value="1"/>
</dbReference>
<gene>
    <name evidence="3" type="ORF">AWC27_08045</name>
</gene>
<sequence>MDVDAALEALAGLLGSGEPSTAGPPKPPASPPPWPPWTGNASDCANQVTARLDGLRTRIYQVQLGAAPIINEAGQVTRHARAQMTQIRQAWAADKAALAPLLGTPAGKLALLAAGQRRLAEAGEVIRHAMGEFAALSQRLGGLAADVPVSPPPGPIAGTGANPGIDGIGAADLGEIIRLPDGRLVAIFGDSFSGRNLGEGQHYRSVAVLVKGFDEQGRPIFGEILSGPGGSGRELFPLDAIPQQAKDAGAIDTLPAGSITVGDDTYMMVVGTDKDLKPVGGSWLVKVTNDPAAGWRPIDGSWKPWQPNSPITSAPPTQISGYKGADGMVYIAADSFNRGMNDGFHGVTMYRVDPGTVADRSTWQPWTGNGWGAPDAAPAPLTNRDFGELSFREVDGHPVLSGFDRSTGNVEVRVANDPTQVFGPNAPATVIAQQSERAGANYVFQNYGGYIVPDSTLDNLGILVSKWGEGDYNVRIFRANVAAPP</sequence>
<dbReference type="AlphaFoldDB" id="A0A1X2E084"/>
<evidence type="ECO:0000259" key="2">
    <source>
        <dbReference type="Pfam" id="PF13810"/>
    </source>
</evidence>
<protein>
    <recommendedName>
        <fullName evidence="2">DUF4185 domain-containing protein</fullName>
    </recommendedName>
</protein>
<accession>A0A1X2E084</accession>
<keyword evidence="4" id="KW-1185">Reference proteome</keyword>